<dbReference type="PANTHER" id="PTHR31752">
    <property type="entry name" value="AUXIN EFFLUX CARRIER COMPONENT 1B-RELATED"/>
    <property type="match status" value="1"/>
</dbReference>
<evidence type="ECO:0000256" key="2">
    <source>
        <dbReference type="ARBA" id="ARBA00009177"/>
    </source>
</evidence>
<dbReference type="GO" id="GO:0009926">
    <property type="term" value="P:auxin polar transport"/>
    <property type="evidence" value="ECO:0007669"/>
    <property type="project" value="TreeGrafter"/>
</dbReference>
<dbReference type="AlphaFoldDB" id="A0A835S151"/>
<evidence type="ECO:0000313" key="9">
    <source>
        <dbReference type="EMBL" id="KAG0495657.1"/>
    </source>
</evidence>
<feature type="transmembrane region" description="Helical" evidence="8">
    <location>
        <begin position="147"/>
        <end position="166"/>
    </location>
</feature>
<evidence type="ECO:0000256" key="3">
    <source>
        <dbReference type="ARBA" id="ARBA00022448"/>
    </source>
</evidence>
<comment type="caution">
    <text evidence="9">The sequence shown here is derived from an EMBL/GenBank/DDBJ whole genome shotgun (WGS) entry which is preliminary data.</text>
</comment>
<reference evidence="9 10" key="1">
    <citation type="journal article" date="2020" name="Nat. Food">
        <title>A phased Vanilla planifolia genome enables genetic improvement of flavour and production.</title>
        <authorList>
            <person name="Hasing T."/>
            <person name="Tang H."/>
            <person name="Brym M."/>
            <person name="Khazi F."/>
            <person name="Huang T."/>
            <person name="Chambers A.H."/>
        </authorList>
    </citation>
    <scope>NUCLEOTIDE SEQUENCE [LARGE SCALE GENOMIC DNA]</scope>
    <source>
        <tissue evidence="9">Leaf</tissue>
    </source>
</reference>
<sequence>MLIKEERSVELASSAMSPSDLYNVLAAVVPLYVAMLLAYASTKHFNLFTADQCSGINRFVAVFAVPLLSFEVVSRVDPFHLHSRFLAADSLSKVLLLLLLFSWSKLSKGATLDWSITLFSLATLPNTLLFGIPLLQSMYGDQAEGLMTQLVMMQSFLWYTLLLFLFEYRASRNSASVVAAMPTTTTENELQMPQNSVKIAPEIRGEDISGQMEEGIHENVDPSAEGNSVKNSSPSVLLVFKIVCLRLSSNPNFYASFLGITWAMISSRFFLFLCITLWSKDLLCCFNFCMQTSFDADGI</sequence>
<keyword evidence="3" id="KW-0813">Transport</keyword>
<dbReference type="InterPro" id="IPR004776">
    <property type="entry name" value="Mem_transp_PIN-like"/>
</dbReference>
<proteinExistence type="inferred from homology"/>
<evidence type="ECO:0000256" key="6">
    <source>
        <dbReference type="ARBA" id="ARBA00023136"/>
    </source>
</evidence>
<keyword evidence="5 8" id="KW-1133">Transmembrane helix</keyword>
<name>A0A835S151_VANPL</name>
<dbReference type="EMBL" id="JADCNL010000001">
    <property type="protein sequence ID" value="KAG0495657.1"/>
    <property type="molecule type" value="Genomic_DNA"/>
</dbReference>
<dbReference type="GO" id="GO:0005886">
    <property type="term" value="C:plasma membrane"/>
    <property type="evidence" value="ECO:0007669"/>
    <property type="project" value="TreeGrafter"/>
</dbReference>
<keyword evidence="6 8" id="KW-0472">Membrane</keyword>
<organism evidence="9 10">
    <name type="scientific">Vanilla planifolia</name>
    <name type="common">Vanilla</name>
    <dbReference type="NCBI Taxonomy" id="51239"/>
    <lineage>
        <taxon>Eukaryota</taxon>
        <taxon>Viridiplantae</taxon>
        <taxon>Streptophyta</taxon>
        <taxon>Embryophyta</taxon>
        <taxon>Tracheophyta</taxon>
        <taxon>Spermatophyta</taxon>
        <taxon>Magnoliopsida</taxon>
        <taxon>Liliopsida</taxon>
        <taxon>Asparagales</taxon>
        <taxon>Orchidaceae</taxon>
        <taxon>Vanilloideae</taxon>
        <taxon>Vanilleae</taxon>
        <taxon>Vanilla</taxon>
    </lineage>
</organism>
<feature type="transmembrane region" description="Helical" evidence="8">
    <location>
        <begin position="253"/>
        <end position="278"/>
    </location>
</feature>
<feature type="transmembrane region" description="Helical" evidence="8">
    <location>
        <begin position="21"/>
        <end position="40"/>
    </location>
</feature>
<evidence type="ECO:0000256" key="5">
    <source>
        <dbReference type="ARBA" id="ARBA00022989"/>
    </source>
</evidence>
<keyword evidence="7" id="KW-0927">Auxin signaling pathway</keyword>
<feature type="transmembrane region" description="Helical" evidence="8">
    <location>
        <begin position="116"/>
        <end position="135"/>
    </location>
</feature>
<dbReference type="GO" id="GO:0009734">
    <property type="term" value="P:auxin-activated signaling pathway"/>
    <property type="evidence" value="ECO:0007669"/>
    <property type="project" value="UniProtKB-KW"/>
</dbReference>
<evidence type="ECO:0000256" key="1">
    <source>
        <dbReference type="ARBA" id="ARBA00004141"/>
    </source>
</evidence>
<keyword evidence="4 8" id="KW-0812">Transmembrane</keyword>
<dbReference type="Pfam" id="PF03547">
    <property type="entry name" value="Mem_trans"/>
    <property type="match status" value="1"/>
</dbReference>
<dbReference type="InterPro" id="IPR051107">
    <property type="entry name" value="Auxin_Efflux_Carrier"/>
</dbReference>
<accession>A0A835S151</accession>
<comment type="subcellular location">
    <subcellularLocation>
        <location evidence="1">Membrane</location>
        <topology evidence="1">Multi-pass membrane protein</topology>
    </subcellularLocation>
</comment>
<comment type="similarity">
    <text evidence="2">Belongs to the auxin efflux carrier (TC 2.A.69.1) family.</text>
</comment>
<dbReference type="OrthoDB" id="618395at2759"/>
<protein>
    <recommendedName>
        <fullName evidence="11">PIN-like protein</fullName>
    </recommendedName>
</protein>
<dbReference type="GO" id="GO:0005783">
    <property type="term" value="C:endoplasmic reticulum"/>
    <property type="evidence" value="ECO:0007669"/>
    <property type="project" value="TreeGrafter"/>
</dbReference>
<evidence type="ECO:0008006" key="11">
    <source>
        <dbReference type="Google" id="ProtNLM"/>
    </source>
</evidence>
<gene>
    <name evidence="9" type="ORF">HPP92_000348</name>
</gene>
<evidence type="ECO:0000256" key="8">
    <source>
        <dbReference type="SAM" id="Phobius"/>
    </source>
</evidence>
<evidence type="ECO:0000256" key="7">
    <source>
        <dbReference type="ARBA" id="ARBA00023294"/>
    </source>
</evidence>
<evidence type="ECO:0000313" key="10">
    <source>
        <dbReference type="Proteomes" id="UP000636800"/>
    </source>
</evidence>
<dbReference type="PANTHER" id="PTHR31752:SF44">
    <property type="entry name" value="AUXIN EFFLUX CARRIER COMPONENT"/>
    <property type="match status" value="1"/>
</dbReference>
<keyword evidence="10" id="KW-1185">Reference proteome</keyword>
<evidence type="ECO:0000256" key="4">
    <source>
        <dbReference type="ARBA" id="ARBA00022692"/>
    </source>
</evidence>
<feature type="transmembrane region" description="Helical" evidence="8">
    <location>
        <begin position="85"/>
        <end position="104"/>
    </location>
</feature>
<dbReference type="GO" id="GO:0010329">
    <property type="term" value="F:auxin efflux transmembrane transporter activity"/>
    <property type="evidence" value="ECO:0007669"/>
    <property type="project" value="TreeGrafter"/>
</dbReference>
<dbReference type="Proteomes" id="UP000636800">
    <property type="component" value="Chromosome 1"/>
</dbReference>